<evidence type="ECO:0000256" key="4">
    <source>
        <dbReference type="ARBA" id="ARBA00011738"/>
    </source>
</evidence>
<keyword evidence="5" id="KW-0732">Signal</keyword>
<evidence type="ECO:0000259" key="13">
    <source>
        <dbReference type="Pfam" id="PF00144"/>
    </source>
</evidence>
<dbReference type="Pfam" id="PF08212">
    <property type="entry name" value="Lipocalin_2"/>
    <property type="match status" value="1"/>
</dbReference>
<reference evidence="15" key="1">
    <citation type="submission" date="2014-01" db="EMBL/GenBank/DDBJ databases">
        <authorList>
            <person name="Aslett M."/>
        </authorList>
    </citation>
    <scope>NUCLEOTIDE SEQUENCE</scope>
</reference>
<name>A0A077Z908_TRITR</name>
<evidence type="ECO:0000256" key="12">
    <source>
        <dbReference type="ARBA" id="ARBA00023288"/>
    </source>
</evidence>
<dbReference type="SUPFAM" id="SSF50814">
    <property type="entry name" value="Lipocalins"/>
    <property type="match status" value="1"/>
</dbReference>
<dbReference type="Pfam" id="PF00144">
    <property type="entry name" value="Beta-lactamase"/>
    <property type="match status" value="1"/>
</dbReference>
<evidence type="ECO:0000256" key="1">
    <source>
        <dbReference type="ARBA" id="ARBA00001526"/>
    </source>
</evidence>
<keyword evidence="16" id="KW-1185">Reference proteome</keyword>
<dbReference type="InterPro" id="IPR012338">
    <property type="entry name" value="Beta-lactam/transpept-like"/>
</dbReference>
<feature type="domain" description="Lipocalin/cytosolic fatty-acid binding" evidence="14">
    <location>
        <begin position="249"/>
        <end position="388"/>
    </location>
</feature>
<evidence type="ECO:0000256" key="2">
    <source>
        <dbReference type="ARBA" id="ARBA00004442"/>
    </source>
</evidence>
<protein>
    <submittedName>
        <fullName evidence="15">Temperature-induced lipocalin</fullName>
    </submittedName>
</protein>
<dbReference type="EMBL" id="HG806103">
    <property type="protein sequence ID" value="CDW56972.1"/>
    <property type="molecule type" value="Genomic_DNA"/>
</dbReference>
<dbReference type="InterPro" id="IPR012674">
    <property type="entry name" value="Calycin"/>
</dbReference>
<dbReference type="OrthoDB" id="5946976at2759"/>
<proteinExistence type="predicted"/>
<keyword evidence="12" id="KW-0449">Lipoprotein</keyword>
<evidence type="ECO:0000313" key="15">
    <source>
        <dbReference type="EMBL" id="CDW56972.1"/>
    </source>
</evidence>
<evidence type="ECO:0000256" key="7">
    <source>
        <dbReference type="ARBA" id="ARBA00023121"/>
    </source>
</evidence>
<dbReference type="Gene3D" id="2.40.128.20">
    <property type="match status" value="1"/>
</dbReference>
<dbReference type="InterPro" id="IPR050491">
    <property type="entry name" value="AmpC-like"/>
</dbReference>
<dbReference type="Gene3D" id="3.40.710.10">
    <property type="entry name" value="DD-peptidase/beta-lactamase superfamily"/>
    <property type="match status" value="1"/>
</dbReference>
<dbReference type="GO" id="GO:0046677">
    <property type="term" value="P:response to antibiotic"/>
    <property type="evidence" value="ECO:0007669"/>
    <property type="project" value="UniProtKB-KW"/>
</dbReference>
<dbReference type="InterPro" id="IPR001466">
    <property type="entry name" value="Beta-lactam-related"/>
</dbReference>
<evidence type="ECO:0000256" key="8">
    <source>
        <dbReference type="ARBA" id="ARBA00023136"/>
    </source>
</evidence>
<dbReference type="PROSITE" id="PS00213">
    <property type="entry name" value="LIPOCALIN"/>
    <property type="match status" value="1"/>
</dbReference>
<dbReference type="AlphaFoldDB" id="A0A077Z908"/>
<dbReference type="InterPro" id="IPR001586">
    <property type="entry name" value="Beta-lactam_class-C_AS"/>
</dbReference>
<keyword evidence="11" id="KW-0046">Antibiotic resistance</keyword>
<evidence type="ECO:0000259" key="14">
    <source>
        <dbReference type="Pfam" id="PF08212"/>
    </source>
</evidence>
<gene>
    <name evidence="15" type="ORF">TTRE_0000525501</name>
</gene>
<dbReference type="PANTHER" id="PTHR46825">
    <property type="entry name" value="D-ALANYL-D-ALANINE-CARBOXYPEPTIDASE/ENDOPEPTIDASE AMPH"/>
    <property type="match status" value="1"/>
</dbReference>
<dbReference type="PANTHER" id="PTHR46825:SF8">
    <property type="entry name" value="BETA-LACTAMASE-RELATED"/>
    <property type="match status" value="1"/>
</dbReference>
<dbReference type="STRING" id="36087.A0A077Z908"/>
<dbReference type="GO" id="GO:0008800">
    <property type="term" value="F:beta-lactamase activity"/>
    <property type="evidence" value="ECO:0007669"/>
    <property type="project" value="UniProtKB-EC"/>
</dbReference>
<evidence type="ECO:0000256" key="3">
    <source>
        <dbReference type="ARBA" id="ARBA00004635"/>
    </source>
</evidence>
<sequence length="391" mass="43543">MVEKIAVLSLLHAARRHGGSGCVIPGMAVAVIYQGKPYYFTWGYADIAKKQPVTQQTLFELGSVSKTFTGVLGGDAIARGEIKLSDPATKYWPELTAKQWNGITLLHLATYTAGGLPLQVPDEVKSSSDLLRFYQNWQPAWAPGTQRLYANSSIGLFGALAVKPSGLSFEQAMQTRVFQPLKLNHTWINVPPAEEKNYAWGYREGKKKTSKETFMRLLPLVAAATAAFLVVACSSPTPPRGVTVVNNFDAKRYLGTWYEIARFDHRFERGLEKVTATYSLRDDGGLNVINKGYNPDREMWQQSEGKAYFTGAPTRAALKVSFFGPFYGGYNVIALDREYRHALVCGPDRDYLWILSRTPTISDEVKQEMLAVATREGFDVSKFIWVQQPGS</sequence>
<reference evidence="15" key="2">
    <citation type="submission" date="2014-03" db="EMBL/GenBank/DDBJ databases">
        <title>The whipworm genome and dual-species transcriptomics of an intimate host-pathogen interaction.</title>
        <authorList>
            <person name="Foth B.J."/>
            <person name="Tsai I.J."/>
            <person name="Reid A.J."/>
            <person name="Bancroft A.J."/>
            <person name="Nichol S."/>
            <person name="Tracey A."/>
            <person name="Holroyd N."/>
            <person name="Cotton J.A."/>
            <person name="Stanley E.J."/>
            <person name="Zarowiecki M."/>
            <person name="Liu J.Z."/>
            <person name="Huckvale T."/>
            <person name="Cooper P.J."/>
            <person name="Grencis R.K."/>
            <person name="Berriman M."/>
        </authorList>
    </citation>
    <scope>NUCLEOTIDE SEQUENCE [LARGE SCALE GENOMIC DNA]</scope>
</reference>
<comment type="catalytic activity">
    <reaction evidence="1">
        <text>a beta-lactam + H2O = a substituted beta-amino acid</text>
        <dbReference type="Rhea" id="RHEA:20401"/>
        <dbReference type="ChEBI" id="CHEBI:15377"/>
        <dbReference type="ChEBI" id="CHEBI:35627"/>
        <dbReference type="ChEBI" id="CHEBI:140347"/>
        <dbReference type="EC" id="3.5.2.6"/>
    </reaction>
</comment>
<comment type="subunit">
    <text evidence="4">Homodimer.</text>
</comment>
<organism evidence="15 16">
    <name type="scientific">Trichuris trichiura</name>
    <name type="common">Whipworm</name>
    <name type="synonym">Trichocephalus trichiurus</name>
    <dbReference type="NCBI Taxonomy" id="36087"/>
    <lineage>
        <taxon>Eukaryota</taxon>
        <taxon>Metazoa</taxon>
        <taxon>Ecdysozoa</taxon>
        <taxon>Nematoda</taxon>
        <taxon>Enoplea</taxon>
        <taxon>Dorylaimia</taxon>
        <taxon>Trichinellida</taxon>
        <taxon>Trichuridae</taxon>
        <taxon>Trichuris</taxon>
    </lineage>
</organism>
<keyword evidence="10" id="KW-0998">Cell outer membrane</keyword>
<evidence type="ECO:0000256" key="9">
    <source>
        <dbReference type="ARBA" id="ARBA00023139"/>
    </source>
</evidence>
<dbReference type="InterPro" id="IPR002446">
    <property type="entry name" value="Lipocalin_bac"/>
</dbReference>
<evidence type="ECO:0000256" key="10">
    <source>
        <dbReference type="ARBA" id="ARBA00023237"/>
    </source>
</evidence>
<accession>A0A077Z908</accession>
<dbReference type="GO" id="GO:0017001">
    <property type="term" value="P:antibiotic catabolic process"/>
    <property type="evidence" value="ECO:0007669"/>
    <property type="project" value="InterPro"/>
</dbReference>
<comment type="subcellular location">
    <subcellularLocation>
        <location evidence="2">Cell outer membrane</location>
    </subcellularLocation>
    <subcellularLocation>
        <location evidence="3">Membrane</location>
        <topology evidence="3">Lipid-anchor</topology>
    </subcellularLocation>
</comment>
<dbReference type="GO" id="GO:0008289">
    <property type="term" value="F:lipid binding"/>
    <property type="evidence" value="ECO:0007669"/>
    <property type="project" value="UniProtKB-KW"/>
</dbReference>
<evidence type="ECO:0000256" key="6">
    <source>
        <dbReference type="ARBA" id="ARBA00022801"/>
    </source>
</evidence>
<dbReference type="FunFam" id="2.40.128.20:FF:000002">
    <property type="entry name" value="Outer membrane lipoprotein Blc"/>
    <property type="match status" value="1"/>
</dbReference>
<dbReference type="SUPFAM" id="SSF56601">
    <property type="entry name" value="beta-lactamase/transpeptidase-like"/>
    <property type="match status" value="1"/>
</dbReference>
<dbReference type="GO" id="GO:0016020">
    <property type="term" value="C:membrane"/>
    <property type="evidence" value="ECO:0007669"/>
    <property type="project" value="UniProtKB-SubCell"/>
</dbReference>
<dbReference type="NCBIfam" id="NF007786">
    <property type="entry name" value="PRK10477.1"/>
    <property type="match status" value="1"/>
</dbReference>
<dbReference type="Proteomes" id="UP000030665">
    <property type="component" value="Unassembled WGS sequence"/>
</dbReference>
<evidence type="ECO:0000256" key="11">
    <source>
        <dbReference type="ARBA" id="ARBA00023251"/>
    </source>
</evidence>
<dbReference type="PRINTS" id="PR01171">
    <property type="entry name" value="BCTLIPOCALIN"/>
</dbReference>
<evidence type="ECO:0000256" key="5">
    <source>
        <dbReference type="ARBA" id="ARBA00022729"/>
    </source>
</evidence>
<keyword evidence="6" id="KW-0378">Hydrolase</keyword>
<dbReference type="InterPro" id="IPR047202">
    <property type="entry name" value="Lipocalin_Blc-like_dom"/>
</dbReference>
<dbReference type="InterPro" id="IPR022272">
    <property type="entry name" value="Lipocalin_CS"/>
</dbReference>
<evidence type="ECO:0000313" key="16">
    <source>
        <dbReference type="Proteomes" id="UP000030665"/>
    </source>
</evidence>
<feature type="domain" description="Beta-lactamase-related" evidence="13">
    <location>
        <begin position="23"/>
        <end position="215"/>
    </location>
</feature>
<keyword evidence="7" id="KW-0446">Lipid-binding</keyword>
<dbReference type="CDD" id="cd19438">
    <property type="entry name" value="lipocalin_Blc-like"/>
    <property type="match status" value="1"/>
</dbReference>
<dbReference type="InterPro" id="IPR000566">
    <property type="entry name" value="Lipocln_cytosolic_FA-bd_dom"/>
</dbReference>
<keyword evidence="9" id="KW-0564">Palmitate</keyword>
<keyword evidence="8" id="KW-0472">Membrane</keyword>
<dbReference type="PROSITE" id="PS00336">
    <property type="entry name" value="BETA_LACTAMASE_C"/>
    <property type="match status" value="1"/>
</dbReference>